<dbReference type="PANTHER" id="PTHR14097">
    <property type="entry name" value="OXIDOREDUCTASE HTATIP2"/>
    <property type="match status" value="1"/>
</dbReference>
<sequence>MNIVMIGATGAVGGHCAGVLARDATLTTLGRRTVDGLAATQHTIDLADPASYAAHLAGQDAAICCLGVGEPSKVSRDTLRRIDHDIPLAFAIACQAAGVRGFSILSSVGAHAGSRNFILRTKGQLEDGLRDLAFERISLFHPSMILTPTNRYGFTQAVTLAVWPWLTPILRGPLEKLRGIPVDRLGRAIARDALEGPPGEHVYEWARIDRLGAA</sequence>
<organism evidence="2 3">
    <name type="scientific">Jannaschia donghaensis</name>
    <dbReference type="NCBI Taxonomy" id="420998"/>
    <lineage>
        <taxon>Bacteria</taxon>
        <taxon>Pseudomonadati</taxon>
        <taxon>Pseudomonadota</taxon>
        <taxon>Alphaproteobacteria</taxon>
        <taxon>Rhodobacterales</taxon>
        <taxon>Roseobacteraceae</taxon>
        <taxon>Jannaschia</taxon>
    </lineage>
</organism>
<dbReference type="Pfam" id="PF13460">
    <property type="entry name" value="NAD_binding_10"/>
    <property type="match status" value="1"/>
</dbReference>
<protein>
    <recommendedName>
        <fullName evidence="1">NAD(P)-binding domain-containing protein</fullName>
    </recommendedName>
</protein>
<name>A0A0M6YN62_9RHOB</name>
<dbReference type="Proteomes" id="UP000049222">
    <property type="component" value="Unassembled WGS sequence"/>
</dbReference>
<evidence type="ECO:0000313" key="3">
    <source>
        <dbReference type="Proteomes" id="UP000049222"/>
    </source>
</evidence>
<proteinExistence type="predicted"/>
<dbReference type="InterPro" id="IPR036291">
    <property type="entry name" value="NAD(P)-bd_dom_sf"/>
</dbReference>
<evidence type="ECO:0000259" key="1">
    <source>
        <dbReference type="Pfam" id="PF13460"/>
    </source>
</evidence>
<dbReference type="SUPFAM" id="SSF51735">
    <property type="entry name" value="NAD(P)-binding Rossmann-fold domains"/>
    <property type="match status" value="1"/>
</dbReference>
<feature type="domain" description="NAD(P)-binding" evidence="1">
    <location>
        <begin position="7"/>
        <end position="118"/>
    </location>
</feature>
<dbReference type="InterPro" id="IPR016040">
    <property type="entry name" value="NAD(P)-bd_dom"/>
</dbReference>
<dbReference type="RefSeq" id="WP_222836417.1">
    <property type="nucleotide sequence ID" value="NZ_CXSU01000012.1"/>
</dbReference>
<evidence type="ECO:0000313" key="2">
    <source>
        <dbReference type="EMBL" id="CTQ51370.1"/>
    </source>
</evidence>
<dbReference type="Gene3D" id="3.40.50.720">
    <property type="entry name" value="NAD(P)-binding Rossmann-like Domain"/>
    <property type="match status" value="1"/>
</dbReference>
<dbReference type="STRING" id="420998.JDO7802_03409"/>
<gene>
    <name evidence="2" type="ORF">JDO7802_03409</name>
</gene>
<dbReference type="AlphaFoldDB" id="A0A0M6YN62"/>
<dbReference type="EMBL" id="CXSU01000012">
    <property type="protein sequence ID" value="CTQ51370.1"/>
    <property type="molecule type" value="Genomic_DNA"/>
</dbReference>
<keyword evidence="3" id="KW-1185">Reference proteome</keyword>
<accession>A0A0M6YN62</accession>
<reference evidence="2 3" key="1">
    <citation type="submission" date="2015-07" db="EMBL/GenBank/DDBJ databases">
        <authorList>
            <person name="Noorani M."/>
        </authorList>
    </citation>
    <scope>NUCLEOTIDE SEQUENCE [LARGE SCALE GENOMIC DNA]</scope>
    <source>
        <strain evidence="2 3">CECT 7802</strain>
    </source>
</reference>
<dbReference type="PANTHER" id="PTHR14097:SF7">
    <property type="entry name" value="OXIDOREDUCTASE HTATIP2"/>
    <property type="match status" value="1"/>
</dbReference>